<comment type="caution">
    <text evidence="1">The sequence shown here is derived from an EMBL/GenBank/DDBJ whole genome shotgun (WGS) entry which is preliminary data.</text>
</comment>
<protein>
    <submittedName>
        <fullName evidence="1">Uncharacterized protein</fullName>
    </submittedName>
</protein>
<sequence>MRLTVVNLRLFHIDAPFRSRIENRSALFPSRVHAVFATKSLPPDYDFTARERYLSPPLFPFPFFSPEILRFPRGCLPRKIHTVSEIFITKYSFAPHARPRNLANAASSRSYSKRLR</sequence>
<proteinExistence type="predicted"/>
<evidence type="ECO:0000313" key="2">
    <source>
        <dbReference type="Proteomes" id="UP001430953"/>
    </source>
</evidence>
<reference evidence="1 2" key="1">
    <citation type="submission" date="2023-03" db="EMBL/GenBank/DDBJ databases">
        <title>High recombination rates correlate with genetic variation in Cardiocondyla obscurior ants.</title>
        <authorList>
            <person name="Errbii M."/>
        </authorList>
    </citation>
    <scope>NUCLEOTIDE SEQUENCE [LARGE SCALE GENOMIC DNA]</scope>
    <source>
        <strain evidence="1">Alpha-2009</strain>
        <tissue evidence="1">Whole body</tissue>
    </source>
</reference>
<dbReference type="AlphaFoldDB" id="A0AAW2GMU7"/>
<accession>A0AAW2GMU7</accession>
<dbReference type="EMBL" id="JADYXP020000003">
    <property type="protein sequence ID" value="KAL0127887.1"/>
    <property type="molecule type" value="Genomic_DNA"/>
</dbReference>
<name>A0AAW2GMU7_9HYME</name>
<evidence type="ECO:0000313" key="1">
    <source>
        <dbReference type="EMBL" id="KAL0127887.1"/>
    </source>
</evidence>
<keyword evidence="2" id="KW-1185">Reference proteome</keyword>
<gene>
    <name evidence="1" type="ORF">PUN28_003265</name>
</gene>
<dbReference type="Proteomes" id="UP001430953">
    <property type="component" value="Unassembled WGS sequence"/>
</dbReference>
<organism evidence="1 2">
    <name type="scientific">Cardiocondyla obscurior</name>
    <dbReference type="NCBI Taxonomy" id="286306"/>
    <lineage>
        <taxon>Eukaryota</taxon>
        <taxon>Metazoa</taxon>
        <taxon>Ecdysozoa</taxon>
        <taxon>Arthropoda</taxon>
        <taxon>Hexapoda</taxon>
        <taxon>Insecta</taxon>
        <taxon>Pterygota</taxon>
        <taxon>Neoptera</taxon>
        <taxon>Endopterygota</taxon>
        <taxon>Hymenoptera</taxon>
        <taxon>Apocrita</taxon>
        <taxon>Aculeata</taxon>
        <taxon>Formicoidea</taxon>
        <taxon>Formicidae</taxon>
        <taxon>Myrmicinae</taxon>
        <taxon>Cardiocondyla</taxon>
    </lineage>
</organism>